<reference evidence="1" key="1">
    <citation type="submission" date="2019-08" db="EMBL/GenBank/DDBJ databases">
        <authorList>
            <person name="Kucharzyk K."/>
            <person name="Murdoch R.W."/>
            <person name="Higgins S."/>
            <person name="Loffler F."/>
        </authorList>
    </citation>
    <scope>NUCLEOTIDE SEQUENCE</scope>
</reference>
<sequence>MFNPKSFFNSMVNIPSPLCERLHIGYNVNINILLKELNSFERTNPYRHSLHDRHAGRWFLHQQVCHQEQYRLHAGRSAHGSPHGGSLAVRQQRGRRLHFGRRNQSLRRLGLIRSLVCHRRFRRHDPPGLVCTKNPQNHGCDHP</sequence>
<dbReference type="EMBL" id="VSSQ01096060">
    <property type="protein sequence ID" value="MPN39943.1"/>
    <property type="molecule type" value="Genomic_DNA"/>
</dbReference>
<protein>
    <submittedName>
        <fullName evidence="1">Uncharacterized protein</fullName>
    </submittedName>
</protein>
<proteinExistence type="predicted"/>
<evidence type="ECO:0000313" key="1">
    <source>
        <dbReference type="EMBL" id="MPN39943.1"/>
    </source>
</evidence>
<gene>
    <name evidence="1" type="ORF">SDC9_187477</name>
</gene>
<name>A0A645HX89_9ZZZZ</name>
<organism evidence="1">
    <name type="scientific">bioreactor metagenome</name>
    <dbReference type="NCBI Taxonomy" id="1076179"/>
    <lineage>
        <taxon>unclassified sequences</taxon>
        <taxon>metagenomes</taxon>
        <taxon>ecological metagenomes</taxon>
    </lineage>
</organism>
<comment type="caution">
    <text evidence="1">The sequence shown here is derived from an EMBL/GenBank/DDBJ whole genome shotgun (WGS) entry which is preliminary data.</text>
</comment>
<accession>A0A645HX89</accession>
<dbReference type="AlphaFoldDB" id="A0A645HX89"/>